<dbReference type="InterPro" id="IPR010379">
    <property type="entry name" value="EzrA"/>
</dbReference>
<keyword evidence="7" id="KW-0717">Septation</keyword>
<dbReference type="Pfam" id="PF06160">
    <property type="entry name" value="EzrA"/>
    <property type="match status" value="1"/>
</dbReference>
<evidence type="ECO:0000256" key="4">
    <source>
        <dbReference type="ARBA" id="ARBA00022989"/>
    </source>
</evidence>
<name>A0A268P1K7_SHOCL</name>
<dbReference type="EMBL" id="NPCC01000007">
    <property type="protein sequence ID" value="PAE89578.1"/>
    <property type="molecule type" value="Genomic_DNA"/>
</dbReference>
<dbReference type="GO" id="GO:0000917">
    <property type="term" value="P:division septum assembly"/>
    <property type="evidence" value="ECO:0007669"/>
    <property type="project" value="UniProtKB-KW"/>
</dbReference>
<dbReference type="Proteomes" id="UP000216207">
    <property type="component" value="Unassembled WGS sequence"/>
</dbReference>
<evidence type="ECO:0000256" key="10">
    <source>
        <dbReference type="SAM" id="Phobius"/>
    </source>
</evidence>
<feature type="transmembrane region" description="Helical" evidence="10">
    <location>
        <begin position="62"/>
        <end position="84"/>
    </location>
</feature>
<evidence type="ECO:0000256" key="2">
    <source>
        <dbReference type="ARBA" id="ARBA00022618"/>
    </source>
</evidence>
<proteinExistence type="predicted"/>
<reference evidence="11 12" key="1">
    <citation type="submission" date="2017-07" db="EMBL/GenBank/DDBJ databases">
        <title>Isolation and whole genome analysis of endospore-forming bacteria from heroin.</title>
        <authorList>
            <person name="Kalinowski J."/>
            <person name="Ahrens B."/>
            <person name="Al-Dilaimi A."/>
            <person name="Winkler A."/>
            <person name="Wibberg D."/>
            <person name="Schleenbecker U."/>
            <person name="Ruckert C."/>
            <person name="Wolfel R."/>
            <person name="Grass G."/>
        </authorList>
    </citation>
    <scope>NUCLEOTIDE SEQUENCE [LARGE SCALE GENOMIC DNA]</scope>
    <source>
        <strain evidence="11 12">7539</strain>
    </source>
</reference>
<dbReference type="GO" id="GO:0000921">
    <property type="term" value="P:septin ring assembly"/>
    <property type="evidence" value="ECO:0007669"/>
    <property type="project" value="InterPro"/>
</dbReference>
<evidence type="ECO:0000256" key="6">
    <source>
        <dbReference type="ARBA" id="ARBA00023136"/>
    </source>
</evidence>
<keyword evidence="2" id="KW-0132">Cell division</keyword>
<evidence type="ECO:0000256" key="7">
    <source>
        <dbReference type="ARBA" id="ARBA00023210"/>
    </source>
</evidence>
<keyword evidence="3 10" id="KW-0812">Transmembrane</keyword>
<evidence type="ECO:0000256" key="8">
    <source>
        <dbReference type="ARBA" id="ARBA00023306"/>
    </source>
</evidence>
<evidence type="ECO:0000313" key="11">
    <source>
        <dbReference type="EMBL" id="PAE89578.1"/>
    </source>
</evidence>
<accession>A0A268P1K7</accession>
<evidence type="ECO:0000256" key="5">
    <source>
        <dbReference type="ARBA" id="ARBA00023054"/>
    </source>
</evidence>
<evidence type="ECO:0000256" key="1">
    <source>
        <dbReference type="ARBA" id="ARBA00004162"/>
    </source>
</evidence>
<comment type="subcellular location">
    <subcellularLocation>
        <location evidence="1">Cell membrane</location>
        <topology evidence="1">Single-pass membrane protein</topology>
    </subcellularLocation>
</comment>
<dbReference type="NCBIfam" id="NF003413">
    <property type="entry name" value="PRK04778.1-7"/>
    <property type="match status" value="1"/>
</dbReference>
<keyword evidence="8" id="KW-0131">Cell cycle</keyword>
<feature type="coiled-coil region" evidence="9">
    <location>
        <begin position="338"/>
        <end position="424"/>
    </location>
</feature>
<dbReference type="AlphaFoldDB" id="A0A268P1K7"/>
<comment type="caution">
    <text evidence="11">The sequence shown here is derived from an EMBL/GenBank/DDBJ whole genome shotgun (WGS) entry which is preliminary data.</text>
</comment>
<keyword evidence="4 10" id="KW-1133">Transmembrane helix</keyword>
<evidence type="ECO:0000313" key="12">
    <source>
        <dbReference type="Proteomes" id="UP000216207"/>
    </source>
</evidence>
<organism evidence="11 12">
    <name type="scientific">Shouchella clausii</name>
    <name type="common">Alkalihalobacillus clausii</name>
    <dbReference type="NCBI Taxonomy" id="79880"/>
    <lineage>
        <taxon>Bacteria</taxon>
        <taxon>Bacillati</taxon>
        <taxon>Bacillota</taxon>
        <taxon>Bacilli</taxon>
        <taxon>Bacillales</taxon>
        <taxon>Bacillaceae</taxon>
        <taxon>Shouchella</taxon>
    </lineage>
</organism>
<dbReference type="GO" id="GO:0005940">
    <property type="term" value="C:septin ring"/>
    <property type="evidence" value="ECO:0007669"/>
    <property type="project" value="InterPro"/>
</dbReference>
<evidence type="ECO:0000256" key="9">
    <source>
        <dbReference type="SAM" id="Coils"/>
    </source>
</evidence>
<sequence>MSNGSVGNLHTNCRIHGIILRIRIGIKQCFYNLTATFTISLDKPIKKQVKEKRSRGEFHVDIFVTVIIIVLVLFIAGTAAGIFLRRHIHKAVDELDARKINLLNRDIPEEIAKVKKLRMSGETEQKFEMWRKDWDEIVESILPSIENQLIEIEEWAAKYRFKKAKDAIGWVGNRITTVEQQLDTMVEEIDHLVSAEAKNRQEISEVRGKYQELSNELLTKRGSFGEAVRALDEAMADIKQTLASYDEATENGSYLQARKQLLMMKDRLHDLRETMNEIPQLLIQVKSTVPADVRNLEMGIAQMEESGFHLKTFAFDVRLTQFKKDIDKAYEQLLNLHVKEASELLQTINDEKEQMYETLEAEVTTKNKLMEKIPTLKEQVQAATERLQTLLRETTHVQKSYLIAEEETHLQNALQKDLANLRNQLHVIVDVTENQKQTYSSIYEMAEKWSKEMDTFKANIDNSIERLRRLRKDELKAQETVSRLRSVMYETKRTLKKSNLPGVPVKQLEALDFAETKVKQASDALNEIPLEMERVEQLVHEAIEQVEKGSDAIEEMVEKARLAELAIQFSNRYRNRGEEVRQALDQAEDAFRSFHYEEALERVQHAVEPYEPNLLEKVERHISA</sequence>
<gene>
    <name evidence="11" type="ORF">CHH72_06800</name>
</gene>
<keyword evidence="6 10" id="KW-0472">Membrane</keyword>
<protein>
    <submittedName>
        <fullName evidence="11">Septation ring formation regulator EzrA</fullName>
    </submittedName>
</protein>
<dbReference type="GO" id="GO:0005886">
    <property type="term" value="C:plasma membrane"/>
    <property type="evidence" value="ECO:0007669"/>
    <property type="project" value="UniProtKB-SubCell"/>
</dbReference>
<evidence type="ECO:0000256" key="3">
    <source>
        <dbReference type="ARBA" id="ARBA00022692"/>
    </source>
</evidence>
<keyword evidence="5 9" id="KW-0175">Coiled coil</keyword>